<reference evidence="4" key="1">
    <citation type="journal article" date="2019" name="Int. J. Syst. Evol. Microbiol.">
        <title>The Global Catalogue of Microorganisms (GCM) 10K type strain sequencing project: providing services to taxonomists for standard genome sequencing and annotation.</title>
        <authorList>
            <consortium name="The Broad Institute Genomics Platform"/>
            <consortium name="The Broad Institute Genome Sequencing Center for Infectious Disease"/>
            <person name="Wu L."/>
            <person name="Ma J."/>
        </authorList>
    </citation>
    <scope>NUCLEOTIDE SEQUENCE [LARGE SCALE GENOMIC DNA]</scope>
    <source>
        <strain evidence="4">JCM 4738</strain>
    </source>
</reference>
<evidence type="ECO:0000259" key="2">
    <source>
        <dbReference type="Pfam" id="PF19816"/>
    </source>
</evidence>
<evidence type="ECO:0000313" key="3">
    <source>
        <dbReference type="EMBL" id="GHB72550.1"/>
    </source>
</evidence>
<feature type="domain" description="DUF6299" evidence="2">
    <location>
        <begin position="33"/>
        <end position="140"/>
    </location>
</feature>
<protein>
    <recommendedName>
        <fullName evidence="2">DUF6299 domain-containing protein</fullName>
    </recommendedName>
</protein>
<comment type="caution">
    <text evidence="3">The sequence shown here is derived from an EMBL/GenBank/DDBJ whole genome shotgun (WGS) entry which is preliminary data.</text>
</comment>
<dbReference type="Pfam" id="PF19816">
    <property type="entry name" value="DUF6299"/>
    <property type="match status" value="1"/>
</dbReference>
<gene>
    <name evidence="3" type="ORF">GCM10010347_48560</name>
</gene>
<accession>A0ABQ3F2C0</accession>
<keyword evidence="4" id="KW-1185">Reference proteome</keyword>
<name>A0ABQ3F2C0_9ACTN</name>
<sequence length="150" mass="15606">MALTGPRMALSAFSALAAAAVFATPATATSYTNTISVQPYVHITPDGTITLSGTYVCNDPSPAGAVQLMTVVVQDSVRLGSNADEEPVCDGAVHEWDSHARIAWTPGLHAGEAGVEARLQRVNRAGGGIMPKSIDTLAEDVHGVEVVDHR</sequence>
<organism evidence="3 4">
    <name type="scientific">Streptomyces cirratus</name>
    <dbReference type="NCBI Taxonomy" id="68187"/>
    <lineage>
        <taxon>Bacteria</taxon>
        <taxon>Bacillati</taxon>
        <taxon>Actinomycetota</taxon>
        <taxon>Actinomycetes</taxon>
        <taxon>Kitasatosporales</taxon>
        <taxon>Streptomycetaceae</taxon>
        <taxon>Streptomyces</taxon>
    </lineage>
</organism>
<feature type="chain" id="PRO_5046458240" description="DUF6299 domain-containing protein" evidence="1">
    <location>
        <begin position="29"/>
        <end position="150"/>
    </location>
</feature>
<evidence type="ECO:0000256" key="1">
    <source>
        <dbReference type="SAM" id="SignalP"/>
    </source>
</evidence>
<dbReference type="InterPro" id="IPR046266">
    <property type="entry name" value="DUF6299"/>
</dbReference>
<dbReference type="Proteomes" id="UP000642673">
    <property type="component" value="Unassembled WGS sequence"/>
</dbReference>
<feature type="signal peptide" evidence="1">
    <location>
        <begin position="1"/>
        <end position="28"/>
    </location>
</feature>
<proteinExistence type="predicted"/>
<evidence type="ECO:0000313" key="4">
    <source>
        <dbReference type="Proteomes" id="UP000642673"/>
    </source>
</evidence>
<keyword evidence="1" id="KW-0732">Signal</keyword>
<dbReference type="EMBL" id="BMVP01000011">
    <property type="protein sequence ID" value="GHB72550.1"/>
    <property type="molecule type" value="Genomic_DNA"/>
</dbReference>